<dbReference type="AlphaFoldDB" id="A0A0D6MGS1"/>
<dbReference type="GO" id="GO:0003677">
    <property type="term" value="F:DNA binding"/>
    <property type="evidence" value="ECO:0007669"/>
    <property type="project" value="InterPro"/>
</dbReference>
<dbReference type="CDD" id="cd00093">
    <property type="entry name" value="HTH_XRE"/>
    <property type="match status" value="1"/>
</dbReference>
<dbReference type="EMBL" id="BALE01000002">
    <property type="protein sequence ID" value="GAN52807.1"/>
    <property type="molecule type" value="Genomic_DNA"/>
</dbReference>
<sequence length="171" mass="18404">MSDGMRGQPDDAKPASASAATPGPTDVHIGNRIRLRRTLMGLSQEKLGEALGLTFQQVQKYERGANRVSASRLHDIARVLDVPVGFFYDDMPGTTSRPVMQPASMQPVMGFAETQAQFGAPSPKSMAAGLDPADLALFARKDAVELVRAFYGIPDAAVRRKMLDLVRSMAG</sequence>
<evidence type="ECO:0000256" key="1">
    <source>
        <dbReference type="SAM" id="MobiDB-lite"/>
    </source>
</evidence>
<dbReference type="STRING" id="1231623.Tasa_002_087"/>
<dbReference type="PROSITE" id="PS50943">
    <property type="entry name" value="HTH_CROC1"/>
    <property type="match status" value="1"/>
</dbReference>
<keyword evidence="4" id="KW-1185">Reference proteome</keyword>
<organism evidence="3 4">
    <name type="scientific">Tanticharoenia sakaeratensis NBRC 103193</name>
    <dbReference type="NCBI Taxonomy" id="1231623"/>
    <lineage>
        <taxon>Bacteria</taxon>
        <taxon>Pseudomonadati</taxon>
        <taxon>Pseudomonadota</taxon>
        <taxon>Alphaproteobacteria</taxon>
        <taxon>Acetobacterales</taxon>
        <taxon>Acetobacteraceae</taxon>
        <taxon>Tanticharoenia</taxon>
    </lineage>
</organism>
<dbReference type="SMART" id="SM00530">
    <property type="entry name" value="HTH_XRE"/>
    <property type="match status" value="1"/>
</dbReference>
<dbReference type="SUPFAM" id="SSF47413">
    <property type="entry name" value="lambda repressor-like DNA-binding domains"/>
    <property type="match status" value="1"/>
</dbReference>
<dbReference type="Pfam" id="PF01381">
    <property type="entry name" value="HTH_3"/>
    <property type="match status" value="1"/>
</dbReference>
<dbReference type="Gene3D" id="1.10.260.40">
    <property type="entry name" value="lambda repressor-like DNA-binding domains"/>
    <property type="match status" value="1"/>
</dbReference>
<name>A0A0D6MGS1_9PROT</name>
<accession>A0A0D6MGS1</accession>
<proteinExistence type="predicted"/>
<dbReference type="InterPro" id="IPR001387">
    <property type="entry name" value="Cro/C1-type_HTH"/>
</dbReference>
<protein>
    <submittedName>
        <fullName evidence="3">Transcriptional regulator</fullName>
    </submittedName>
</protein>
<evidence type="ECO:0000259" key="2">
    <source>
        <dbReference type="PROSITE" id="PS50943"/>
    </source>
</evidence>
<feature type="domain" description="HTH cro/C1-type" evidence="2">
    <location>
        <begin position="33"/>
        <end position="87"/>
    </location>
</feature>
<feature type="region of interest" description="Disordered" evidence="1">
    <location>
        <begin position="1"/>
        <end position="28"/>
    </location>
</feature>
<dbReference type="InterPro" id="IPR010982">
    <property type="entry name" value="Lambda_DNA-bd_dom_sf"/>
</dbReference>
<reference evidence="3 4" key="1">
    <citation type="submission" date="2012-10" db="EMBL/GenBank/DDBJ databases">
        <title>Genome sequencing of Tanticharoenia sakaeratensis NBRC 103193.</title>
        <authorList>
            <person name="Azuma Y."/>
            <person name="Hadano H."/>
            <person name="Hirakawa H."/>
            <person name="Matsushita K."/>
        </authorList>
    </citation>
    <scope>NUCLEOTIDE SEQUENCE [LARGE SCALE GENOMIC DNA]</scope>
    <source>
        <strain evidence="3 4">NBRC 103193</strain>
    </source>
</reference>
<feature type="compositionally biased region" description="Low complexity" evidence="1">
    <location>
        <begin position="14"/>
        <end position="26"/>
    </location>
</feature>
<gene>
    <name evidence="3" type="ORF">Tasa_002_087</name>
</gene>
<dbReference type="Proteomes" id="UP000032679">
    <property type="component" value="Unassembled WGS sequence"/>
</dbReference>
<evidence type="ECO:0000313" key="4">
    <source>
        <dbReference type="Proteomes" id="UP000032679"/>
    </source>
</evidence>
<evidence type="ECO:0000313" key="3">
    <source>
        <dbReference type="EMBL" id="GAN52807.1"/>
    </source>
</evidence>
<comment type="caution">
    <text evidence="3">The sequence shown here is derived from an EMBL/GenBank/DDBJ whole genome shotgun (WGS) entry which is preliminary data.</text>
</comment>